<feature type="chain" id="PRO_5030563710" evidence="6">
    <location>
        <begin position="26"/>
        <end position="110"/>
    </location>
</feature>
<dbReference type="AlphaFoldDB" id="A0A7Y7B9M8"/>
<sequence length="110" mass="11192">MRRYGSVVAALASAAVLAAAQTTYAATGQVAVVNYAYAPATLNVSRGTTVTWTNSDTAPHTVTSTAGSGGPLNSPMLNQGDSFSFTFGAAGTFSYYCTVHPTMKGTVVVS</sequence>
<gene>
    <name evidence="8" type="ORF">HG542_27545</name>
</gene>
<proteinExistence type="predicted"/>
<dbReference type="SUPFAM" id="SSF49503">
    <property type="entry name" value="Cupredoxins"/>
    <property type="match status" value="1"/>
</dbReference>
<evidence type="ECO:0000256" key="5">
    <source>
        <dbReference type="PIRSR" id="PIRSR602386-1"/>
    </source>
</evidence>
<evidence type="ECO:0000259" key="7">
    <source>
        <dbReference type="Pfam" id="PF13473"/>
    </source>
</evidence>
<name>A0A7Y7B9M8_STRMO</name>
<dbReference type="Pfam" id="PF13473">
    <property type="entry name" value="Cupredoxin_1"/>
    <property type="match status" value="1"/>
</dbReference>
<comment type="cofactor">
    <cofactor evidence="5">
        <name>Cu cation</name>
        <dbReference type="ChEBI" id="CHEBI:23378"/>
    </cofactor>
    <text evidence="5">Binds 1 copper ion per subunit.</text>
</comment>
<keyword evidence="3" id="KW-0574">Periplasm</keyword>
<comment type="subcellular location">
    <subcellularLocation>
        <location evidence="1">Periplasm</location>
    </subcellularLocation>
</comment>
<evidence type="ECO:0000256" key="4">
    <source>
        <dbReference type="ARBA" id="ARBA00022982"/>
    </source>
</evidence>
<accession>A0A7Y7B9M8</accession>
<dbReference type="RefSeq" id="WP_171086076.1">
    <property type="nucleotide sequence ID" value="NZ_BNBU01000010.1"/>
</dbReference>
<dbReference type="CDD" id="cd13921">
    <property type="entry name" value="Amicyanin"/>
    <property type="match status" value="1"/>
</dbReference>
<evidence type="ECO:0000313" key="9">
    <source>
        <dbReference type="Proteomes" id="UP000587462"/>
    </source>
</evidence>
<dbReference type="InterPro" id="IPR002386">
    <property type="entry name" value="Amicyanin/Pseudoazurin"/>
</dbReference>
<dbReference type="InterPro" id="IPR035668">
    <property type="entry name" value="Amicyanin"/>
</dbReference>
<organism evidence="8 9">
    <name type="scientific">Streptomyces morookaense</name>
    <name type="common">Streptoverticillium morookaense</name>
    <dbReference type="NCBI Taxonomy" id="1970"/>
    <lineage>
        <taxon>Bacteria</taxon>
        <taxon>Bacillati</taxon>
        <taxon>Actinomycetota</taxon>
        <taxon>Actinomycetes</taxon>
        <taxon>Kitasatosporales</taxon>
        <taxon>Streptomycetaceae</taxon>
        <taxon>Streptomyces</taxon>
    </lineage>
</organism>
<feature type="binding site" evidence="5">
    <location>
        <position position="60"/>
    </location>
    <ligand>
        <name>Cu cation</name>
        <dbReference type="ChEBI" id="CHEBI:23378"/>
    </ligand>
</feature>
<keyword evidence="2" id="KW-0813">Transport</keyword>
<evidence type="ECO:0000313" key="8">
    <source>
        <dbReference type="EMBL" id="NVK81384.1"/>
    </source>
</evidence>
<dbReference type="Proteomes" id="UP000587462">
    <property type="component" value="Unassembled WGS sequence"/>
</dbReference>
<dbReference type="GO" id="GO:0009055">
    <property type="term" value="F:electron transfer activity"/>
    <property type="evidence" value="ECO:0007669"/>
    <property type="project" value="InterPro"/>
</dbReference>
<keyword evidence="4" id="KW-0249">Electron transport</keyword>
<keyword evidence="6" id="KW-0732">Signal</keyword>
<dbReference type="InterPro" id="IPR052721">
    <property type="entry name" value="ET_Amicyanin"/>
</dbReference>
<feature type="domain" description="EfeO-type cupredoxin-like" evidence="7">
    <location>
        <begin position="9"/>
        <end position="109"/>
    </location>
</feature>
<feature type="signal peptide" evidence="6">
    <location>
        <begin position="1"/>
        <end position="25"/>
    </location>
</feature>
<dbReference type="InterPro" id="IPR008972">
    <property type="entry name" value="Cupredoxin"/>
</dbReference>
<dbReference type="EMBL" id="JABBXF010000079">
    <property type="protein sequence ID" value="NVK81384.1"/>
    <property type="molecule type" value="Genomic_DNA"/>
</dbReference>
<keyword evidence="5" id="KW-0479">Metal-binding</keyword>
<dbReference type="Gene3D" id="2.60.40.420">
    <property type="entry name" value="Cupredoxins - blue copper proteins"/>
    <property type="match status" value="1"/>
</dbReference>
<reference evidence="8 9" key="1">
    <citation type="submission" date="2020-04" db="EMBL/GenBank/DDBJ databases">
        <title>Draft Genome Sequence of Streptomyces morookaense DSM 40503, an 8-azaguanine-producing strain.</title>
        <authorList>
            <person name="Qi J."/>
            <person name="Gao J.-M."/>
        </authorList>
    </citation>
    <scope>NUCLEOTIDE SEQUENCE [LARGE SCALE GENOMIC DNA]</scope>
    <source>
        <strain evidence="8 9">DSM 40503</strain>
    </source>
</reference>
<dbReference type="InterPro" id="IPR028096">
    <property type="entry name" value="EfeO_Cupredoxin"/>
</dbReference>
<comment type="caution">
    <text evidence="8">The sequence shown here is derived from an EMBL/GenBank/DDBJ whole genome shotgun (WGS) entry which is preliminary data.</text>
</comment>
<dbReference type="PANTHER" id="PTHR36507">
    <property type="entry name" value="BLL1555 PROTEIN"/>
    <property type="match status" value="1"/>
</dbReference>
<dbReference type="PRINTS" id="PR00155">
    <property type="entry name" value="AMICYANIN"/>
</dbReference>
<dbReference type="PANTHER" id="PTHR36507:SF1">
    <property type="entry name" value="BLL1555 PROTEIN"/>
    <property type="match status" value="1"/>
</dbReference>
<evidence type="ECO:0000256" key="3">
    <source>
        <dbReference type="ARBA" id="ARBA00022764"/>
    </source>
</evidence>
<protein>
    <submittedName>
        <fullName evidence="8">Cupredoxin family copper-binding protein</fullName>
    </submittedName>
</protein>
<evidence type="ECO:0000256" key="2">
    <source>
        <dbReference type="ARBA" id="ARBA00022448"/>
    </source>
</evidence>
<evidence type="ECO:0000256" key="6">
    <source>
        <dbReference type="SAM" id="SignalP"/>
    </source>
</evidence>
<keyword evidence="9" id="KW-1185">Reference proteome</keyword>
<feature type="binding site" evidence="5">
    <location>
        <position position="97"/>
    </location>
    <ligand>
        <name>Cu cation</name>
        <dbReference type="ChEBI" id="CHEBI:23378"/>
    </ligand>
</feature>
<dbReference type="GO" id="GO:0042597">
    <property type="term" value="C:periplasmic space"/>
    <property type="evidence" value="ECO:0007669"/>
    <property type="project" value="UniProtKB-SubCell"/>
</dbReference>
<evidence type="ECO:0000256" key="1">
    <source>
        <dbReference type="ARBA" id="ARBA00004418"/>
    </source>
</evidence>
<dbReference type="GO" id="GO:0005507">
    <property type="term" value="F:copper ion binding"/>
    <property type="evidence" value="ECO:0007669"/>
    <property type="project" value="InterPro"/>
</dbReference>
<feature type="binding site" evidence="5">
    <location>
        <position position="100"/>
    </location>
    <ligand>
        <name>Cu cation</name>
        <dbReference type="ChEBI" id="CHEBI:23378"/>
    </ligand>
</feature>
<keyword evidence="5" id="KW-0186">Copper</keyword>